<dbReference type="Gene3D" id="2.40.50.140">
    <property type="entry name" value="Nucleic acid-binding proteins"/>
    <property type="match status" value="5"/>
</dbReference>
<keyword evidence="2 6" id="KW-0689">Ribosomal protein</keyword>
<dbReference type="GO" id="GO:0003735">
    <property type="term" value="F:structural constituent of ribosome"/>
    <property type="evidence" value="ECO:0007669"/>
    <property type="project" value="TreeGrafter"/>
</dbReference>
<dbReference type="NCBIfam" id="NF010379">
    <property type="entry name" value="PRK13806.1"/>
    <property type="match status" value="1"/>
</dbReference>
<comment type="similarity">
    <text evidence="1">Belongs to the bacterial ribosomal protein bS1 family.</text>
</comment>
<dbReference type="CDD" id="cd00164">
    <property type="entry name" value="S1_like"/>
    <property type="match status" value="1"/>
</dbReference>
<feature type="region of interest" description="Disordered" evidence="4">
    <location>
        <begin position="444"/>
        <end position="477"/>
    </location>
</feature>
<dbReference type="InterPro" id="IPR050437">
    <property type="entry name" value="Ribos_protein_bS1-like"/>
</dbReference>
<evidence type="ECO:0000256" key="2">
    <source>
        <dbReference type="ARBA" id="ARBA00022980"/>
    </source>
</evidence>
<dbReference type="STRING" id="571438.SAMN05192586_12330"/>
<dbReference type="SUPFAM" id="SSF50249">
    <property type="entry name" value="Nucleic acid-binding proteins"/>
    <property type="match status" value="5"/>
</dbReference>
<dbReference type="Proteomes" id="UP000199355">
    <property type="component" value="Unassembled WGS sequence"/>
</dbReference>
<dbReference type="SMART" id="SM00316">
    <property type="entry name" value="S1"/>
    <property type="match status" value="5"/>
</dbReference>
<dbReference type="PROSITE" id="PS50126">
    <property type="entry name" value="S1"/>
    <property type="match status" value="5"/>
</dbReference>
<dbReference type="InterPro" id="IPR012340">
    <property type="entry name" value="NA-bd_OB-fold"/>
</dbReference>
<evidence type="ECO:0000313" key="7">
    <source>
        <dbReference type="Proteomes" id="UP000199355"/>
    </source>
</evidence>
<dbReference type="InterPro" id="IPR035104">
    <property type="entry name" value="Ribosomal_protein_S1-like"/>
</dbReference>
<dbReference type="GO" id="GO:0006412">
    <property type="term" value="P:translation"/>
    <property type="evidence" value="ECO:0007669"/>
    <property type="project" value="TreeGrafter"/>
</dbReference>
<proteinExistence type="inferred from homology"/>
<dbReference type="CDD" id="cd04465">
    <property type="entry name" value="S1_RPS1_repeat_ec2_hs2"/>
    <property type="match status" value="1"/>
</dbReference>
<dbReference type="GO" id="GO:0022627">
    <property type="term" value="C:cytosolic small ribosomal subunit"/>
    <property type="evidence" value="ECO:0007669"/>
    <property type="project" value="TreeGrafter"/>
</dbReference>
<dbReference type="InterPro" id="IPR003029">
    <property type="entry name" value="S1_domain"/>
</dbReference>
<dbReference type="PRINTS" id="PR00681">
    <property type="entry name" value="RIBOSOMALS1"/>
</dbReference>
<dbReference type="PANTHER" id="PTHR10724">
    <property type="entry name" value="30S RIBOSOMAL PROTEIN S1"/>
    <property type="match status" value="1"/>
</dbReference>
<gene>
    <name evidence="6" type="ORF">SAMN05192586_12330</name>
</gene>
<name>A0A1G7QRY1_9BACT</name>
<dbReference type="RefSeq" id="WP_092155212.1">
    <property type="nucleotide sequence ID" value="NZ_FNBX01000023.1"/>
</dbReference>
<keyword evidence="3" id="KW-0687">Ribonucleoprotein</keyword>
<feature type="domain" description="S1 motif" evidence="5">
    <location>
        <begin position="35"/>
        <end position="99"/>
    </location>
</feature>
<dbReference type="Pfam" id="PF00575">
    <property type="entry name" value="S1"/>
    <property type="match status" value="5"/>
</dbReference>
<organism evidence="6 7">
    <name type="scientific">Desulfovibrio legallii</name>
    <dbReference type="NCBI Taxonomy" id="571438"/>
    <lineage>
        <taxon>Bacteria</taxon>
        <taxon>Pseudomonadati</taxon>
        <taxon>Thermodesulfobacteriota</taxon>
        <taxon>Desulfovibrionia</taxon>
        <taxon>Desulfovibrionales</taxon>
        <taxon>Desulfovibrionaceae</taxon>
        <taxon>Desulfovibrio</taxon>
    </lineage>
</organism>
<evidence type="ECO:0000259" key="5">
    <source>
        <dbReference type="PROSITE" id="PS50126"/>
    </source>
</evidence>
<feature type="domain" description="S1 motif" evidence="5">
    <location>
        <begin position="290"/>
        <end position="360"/>
    </location>
</feature>
<protein>
    <submittedName>
        <fullName evidence="6">SSU ribosomal protein S1P</fullName>
    </submittedName>
</protein>
<evidence type="ECO:0000313" key="6">
    <source>
        <dbReference type="EMBL" id="SDG01243.1"/>
    </source>
</evidence>
<feature type="domain" description="S1 motif" evidence="5">
    <location>
        <begin position="201"/>
        <end position="273"/>
    </location>
</feature>
<dbReference type="AlphaFoldDB" id="A0A1G7QRY1"/>
<dbReference type="GO" id="GO:0003729">
    <property type="term" value="F:mRNA binding"/>
    <property type="evidence" value="ECO:0007669"/>
    <property type="project" value="TreeGrafter"/>
</dbReference>
<dbReference type="EMBL" id="FNBX01000023">
    <property type="protein sequence ID" value="SDG01243.1"/>
    <property type="molecule type" value="Genomic_DNA"/>
</dbReference>
<sequence>MIEEKTPAAAPEEGVEDFAALLAAHEATAGRLQPGQKVEGTVIAISGDNVFVDVGIKVDGIMDRKDILDAEGNETVKPDDKLEAWVIGVSPQEIRLSRSMSGSGVAALEEARDSGVPVDGRVAAVCKGGYTIEVLGKTAFCPGSQIGASASDAEGLVGRTLQFVVTRVENRGRNIVVSRRALLDRERQESLEALLQTLKVGDTVEGAVTRLAPFGAFVELAPAVEGMIHISELSWSRVSAPDEAVSLGDVVRAKVLSLDKDKKGQVRIALSRKQAEGDPWQDVAQRLVPGEVVPGKVVRLAPFGAFVEVLPGVEGLVHISEMSWGKRVLKAEEVVQPGDAVSVKIKDVNPEARRISLSLREAEGDPWQDAAQRFPVGASVDGTVESRSQYGLFVTLAPGITGLLPAGVLKNSKNAAQYSKLDKGDAVTLIVQNMDPAARRVSLAPEGSEAAEMAEDKAWRQHARAAGGHSGAGSAGSMGTSIMAQALQKALQKK</sequence>
<dbReference type="OrthoDB" id="9804077at2"/>
<evidence type="ECO:0000256" key="1">
    <source>
        <dbReference type="ARBA" id="ARBA00006767"/>
    </source>
</evidence>
<accession>A0A1G7QRY1</accession>
<keyword evidence="7" id="KW-1185">Reference proteome</keyword>
<dbReference type="PANTHER" id="PTHR10724:SF7">
    <property type="entry name" value="SMALL RIBOSOMAL SUBUNIT PROTEIN BS1C"/>
    <property type="match status" value="1"/>
</dbReference>
<feature type="domain" description="S1 motif" evidence="5">
    <location>
        <begin position="377"/>
        <end position="446"/>
    </location>
</feature>
<evidence type="ECO:0000256" key="3">
    <source>
        <dbReference type="ARBA" id="ARBA00023274"/>
    </source>
</evidence>
<feature type="domain" description="S1 motif" evidence="5">
    <location>
        <begin position="115"/>
        <end position="180"/>
    </location>
</feature>
<evidence type="ECO:0000256" key="4">
    <source>
        <dbReference type="SAM" id="MobiDB-lite"/>
    </source>
</evidence>
<reference evidence="7" key="1">
    <citation type="submission" date="2016-10" db="EMBL/GenBank/DDBJ databases">
        <authorList>
            <person name="Varghese N."/>
            <person name="Submissions S."/>
        </authorList>
    </citation>
    <scope>NUCLEOTIDE SEQUENCE [LARGE SCALE GENOMIC DNA]</scope>
    <source>
        <strain evidence="7">KHC7</strain>
    </source>
</reference>